<dbReference type="SUPFAM" id="SSF48371">
    <property type="entry name" value="ARM repeat"/>
    <property type="match status" value="1"/>
</dbReference>
<dbReference type="InterPro" id="IPR011989">
    <property type="entry name" value="ARM-like"/>
</dbReference>
<gene>
    <name evidence="1" type="ORF">TOT_030000709</name>
</gene>
<dbReference type="InterPro" id="IPR016024">
    <property type="entry name" value="ARM-type_fold"/>
</dbReference>
<dbReference type="Gene3D" id="1.25.10.10">
    <property type="entry name" value="Leucine-rich Repeat Variant"/>
    <property type="match status" value="1"/>
</dbReference>
<evidence type="ECO:0000313" key="2">
    <source>
        <dbReference type="Proteomes" id="UP000003786"/>
    </source>
</evidence>
<protein>
    <recommendedName>
        <fullName evidence="3">Armadillo/beta-catenin-like repeat containing protein</fullName>
    </recommendedName>
</protein>
<dbReference type="VEuPathDB" id="PiroplasmaDB:TOT_030000709"/>
<dbReference type="KEGG" id="tot:TOT_030000709"/>
<name>J4C8V5_THEOR</name>
<reference evidence="1 2" key="1">
    <citation type="journal article" date="2012" name="MBio">
        <title>Comparative genome analysis of three eukaryotic parasites with differing abilities to transform leukocytes reveals key mediators of Theileria-induced leukocyte transformation.</title>
        <authorList>
            <person name="Hayashida K."/>
            <person name="Hara Y."/>
            <person name="Abe T."/>
            <person name="Yamasaki C."/>
            <person name="Toyoda A."/>
            <person name="Kosuge T."/>
            <person name="Suzuki Y."/>
            <person name="Sato Y."/>
            <person name="Kawashima S."/>
            <person name="Katayama T."/>
            <person name="Wakaguri H."/>
            <person name="Inoue N."/>
            <person name="Homma K."/>
            <person name="Tada-Umezaki M."/>
            <person name="Yagi Y."/>
            <person name="Fujii Y."/>
            <person name="Habara T."/>
            <person name="Kanehisa M."/>
            <person name="Watanabe H."/>
            <person name="Ito K."/>
            <person name="Gojobori T."/>
            <person name="Sugawara H."/>
            <person name="Imanishi T."/>
            <person name="Weir W."/>
            <person name="Gardner M."/>
            <person name="Pain A."/>
            <person name="Shiels B."/>
            <person name="Hattori M."/>
            <person name="Nene V."/>
            <person name="Sugimoto C."/>
        </authorList>
    </citation>
    <scope>NUCLEOTIDE SEQUENCE [LARGE SCALE GENOMIC DNA]</scope>
    <source>
        <strain evidence="1 2">Shintoku</strain>
    </source>
</reference>
<evidence type="ECO:0008006" key="3">
    <source>
        <dbReference type="Google" id="ProtNLM"/>
    </source>
</evidence>
<evidence type="ECO:0000313" key="1">
    <source>
        <dbReference type="EMBL" id="BAM41448.1"/>
    </source>
</evidence>
<proteinExistence type="predicted"/>
<dbReference type="eggNOG" id="ENOG502RY5U">
    <property type="taxonomic scope" value="Eukaryota"/>
</dbReference>
<dbReference type="EMBL" id="AP011948">
    <property type="protein sequence ID" value="BAM41448.1"/>
    <property type="molecule type" value="Genomic_DNA"/>
</dbReference>
<keyword evidence="2" id="KW-1185">Reference proteome</keyword>
<accession>J4C8V5</accession>
<organism evidence="1 2">
    <name type="scientific">Theileria orientalis strain Shintoku</name>
    <dbReference type="NCBI Taxonomy" id="869250"/>
    <lineage>
        <taxon>Eukaryota</taxon>
        <taxon>Sar</taxon>
        <taxon>Alveolata</taxon>
        <taxon>Apicomplexa</taxon>
        <taxon>Aconoidasida</taxon>
        <taxon>Piroplasmida</taxon>
        <taxon>Theileriidae</taxon>
        <taxon>Theileria</taxon>
    </lineage>
</organism>
<dbReference type="AlphaFoldDB" id="J4C8V5"/>
<dbReference type="OrthoDB" id="7537227at2759"/>
<dbReference type="RefSeq" id="XP_009691749.1">
    <property type="nucleotide sequence ID" value="XM_009693454.1"/>
</dbReference>
<dbReference type="Proteomes" id="UP000003786">
    <property type="component" value="Chromosome 3"/>
</dbReference>
<dbReference type="GeneID" id="20715866"/>
<sequence>MSSKNCCVAMGYGTRNSRKNLKFIQNSKHIIKLLSVDRCLCKFEQNVWEGLTLSWTPELERMGRWLCYSNTPTRDSKFKVHPWAAHPETIGALSAIQLGFYASKEYQPEYKEDIRLAGGIEVLSDLLKSNEEDRVHAAAITLSFLSSGNPKCCEEMYENDLFPYLINGMRSTLDPFRATCAQICRNIYHQDVNYRKEFMRSGGLVALVSLLDPIDDSDELYLTQLDAIYHLDDFIMDGIEEIPELVTYVKASGALPKLQLLEKVYNYLHTFYY</sequence>